<comment type="caution">
    <text evidence="3">The sequence shown here is derived from an EMBL/GenBank/DDBJ whole genome shotgun (WGS) entry which is preliminary data.</text>
</comment>
<dbReference type="AlphaFoldDB" id="A0ABD3I500"/>
<dbReference type="Gene3D" id="3.30.40.10">
    <property type="entry name" value="Zinc/RING finger domain, C3HC4 (zinc finger)"/>
    <property type="match status" value="1"/>
</dbReference>
<dbReference type="Pfam" id="PF04564">
    <property type="entry name" value="U-box"/>
    <property type="match status" value="1"/>
</dbReference>
<dbReference type="InterPro" id="IPR013083">
    <property type="entry name" value="Znf_RING/FYVE/PHD"/>
</dbReference>
<proteinExistence type="predicted"/>
<keyword evidence="4" id="KW-1185">Reference proteome</keyword>
<dbReference type="Proteomes" id="UP001633002">
    <property type="component" value="Unassembled WGS sequence"/>
</dbReference>
<evidence type="ECO:0000259" key="2">
    <source>
        <dbReference type="Pfam" id="PF04564"/>
    </source>
</evidence>
<accession>A0ABD3I500</accession>
<comment type="pathway">
    <text evidence="1">Protein modification; protein ubiquitination.</text>
</comment>
<organism evidence="3 4">
    <name type="scientific">Riccia sorocarpa</name>
    <dbReference type="NCBI Taxonomy" id="122646"/>
    <lineage>
        <taxon>Eukaryota</taxon>
        <taxon>Viridiplantae</taxon>
        <taxon>Streptophyta</taxon>
        <taxon>Embryophyta</taxon>
        <taxon>Marchantiophyta</taxon>
        <taxon>Marchantiopsida</taxon>
        <taxon>Marchantiidae</taxon>
        <taxon>Marchantiales</taxon>
        <taxon>Ricciaceae</taxon>
        <taxon>Riccia</taxon>
    </lineage>
</organism>
<protein>
    <recommendedName>
        <fullName evidence="2">U-box domain-containing protein</fullName>
    </recommendedName>
</protein>
<evidence type="ECO:0000313" key="4">
    <source>
        <dbReference type="Proteomes" id="UP001633002"/>
    </source>
</evidence>
<reference evidence="3 4" key="1">
    <citation type="submission" date="2024-09" db="EMBL/GenBank/DDBJ databases">
        <title>Chromosome-scale assembly of Riccia sorocarpa.</title>
        <authorList>
            <person name="Paukszto L."/>
        </authorList>
    </citation>
    <scope>NUCLEOTIDE SEQUENCE [LARGE SCALE GENOMIC DNA]</scope>
    <source>
        <strain evidence="3">LP-2024</strain>
        <tissue evidence="3">Aerial parts of the thallus</tissue>
    </source>
</reference>
<evidence type="ECO:0000256" key="1">
    <source>
        <dbReference type="ARBA" id="ARBA00004906"/>
    </source>
</evidence>
<evidence type="ECO:0000313" key="3">
    <source>
        <dbReference type="EMBL" id="KAL3697316.1"/>
    </source>
</evidence>
<dbReference type="SUPFAM" id="SSF57850">
    <property type="entry name" value="RING/U-box"/>
    <property type="match status" value="1"/>
</dbReference>
<gene>
    <name evidence="3" type="ORF">R1sor_011392</name>
</gene>
<dbReference type="InterPro" id="IPR003613">
    <property type="entry name" value="Ubox_domain"/>
</dbReference>
<feature type="domain" description="U-box" evidence="2">
    <location>
        <begin position="77"/>
        <end position="116"/>
    </location>
</feature>
<name>A0ABD3I500_9MARC</name>
<sequence length="139" mass="15420">MAATQATRLLLQPLISGVGREGKVQTAIACVQEIRVNKKSESSETEKFLADVLAAINQLSNTVEEGRSQSTDIGNDEEFYDPITLELMCDPVKGNDGFTYDRWTILDNELRRSPMTHCVRRRQCAAPAIPESCCSGREI</sequence>
<dbReference type="EMBL" id="JBJQOH010000002">
    <property type="protein sequence ID" value="KAL3697316.1"/>
    <property type="molecule type" value="Genomic_DNA"/>
</dbReference>